<organism evidence="1 2">
    <name type="scientific">Psylliodes chrysocephalus</name>
    <dbReference type="NCBI Taxonomy" id="3402493"/>
    <lineage>
        <taxon>Eukaryota</taxon>
        <taxon>Metazoa</taxon>
        <taxon>Ecdysozoa</taxon>
        <taxon>Arthropoda</taxon>
        <taxon>Hexapoda</taxon>
        <taxon>Insecta</taxon>
        <taxon>Pterygota</taxon>
        <taxon>Neoptera</taxon>
        <taxon>Endopterygota</taxon>
        <taxon>Coleoptera</taxon>
        <taxon>Polyphaga</taxon>
        <taxon>Cucujiformia</taxon>
        <taxon>Chrysomeloidea</taxon>
        <taxon>Chrysomelidae</taxon>
        <taxon>Galerucinae</taxon>
        <taxon>Alticini</taxon>
        <taxon>Psylliodes</taxon>
    </lineage>
</organism>
<dbReference type="EMBL" id="CAKMHV010000008">
    <property type="protein sequence ID" value="CAH1115887.1"/>
    <property type="molecule type" value="Genomic_DNA"/>
</dbReference>
<dbReference type="AlphaFoldDB" id="A0A9P0DGD3"/>
<evidence type="ECO:0000313" key="1">
    <source>
        <dbReference type="EMBL" id="CAH1115887.1"/>
    </source>
</evidence>
<name>A0A9P0DGD3_9CUCU</name>
<dbReference type="Proteomes" id="UP001153636">
    <property type="component" value="Unassembled WGS sequence"/>
</dbReference>
<accession>A0A9P0DGD3</accession>
<proteinExistence type="predicted"/>
<protein>
    <submittedName>
        <fullName evidence="1">Uncharacterized protein</fullName>
    </submittedName>
</protein>
<dbReference type="OrthoDB" id="6784245at2759"/>
<reference evidence="1" key="1">
    <citation type="submission" date="2022-01" db="EMBL/GenBank/DDBJ databases">
        <authorList>
            <person name="King R."/>
        </authorList>
    </citation>
    <scope>NUCLEOTIDE SEQUENCE</scope>
</reference>
<gene>
    <name evidence="1" type="ORF">PSYICH_LOCUS15763</name>
</gene>
<keyword evidence="2" id="KW-1185">Reference proteome</keyword>
<sequence length="364" mass="42473">MVQNLLKIQPGALGTVEYLNLMNKIKVAFLDKNVSIYNRIYCMCVLEIIKRTNKIEYINDCITKLSDTFIFPRENNYKHNLDPNLNEFLNETAIEKCVNDALNAVKMSCQNLNMPVYKDSWKNIEYIKCYEEGKENVHSDSDSDDDLNINENLKQSDNIIEGQELFQNITSESEADREQEIIEVQAEMSAETTSEGGNILKNFTSLNINDTKTKKNVVHIKIGNKYKTIRKTTLCWLLEEQSNKLSSDRIIRVRGVPEFAASKNCKKSTVNLIETDKYYAIYYDDSWYIGKIIETRNDDLYRIKILKEDLGHYYWPNKDDIQTVKKEFILFGPITLLGFKPFSISRETKEEIKKIYKEYKRATV</sequence>
<evidence type="ECO:0000313" key="2">
    <source>
        <dbReference type="Proteomes" id="UP001153636"/>
    </source>
</evidence>
<comment type="caution">
    <text evidence="1">The sequence shown here is derived from an EMBL/GenBank/DDBJ whole genome shotgun (WGS) entry which is preliminary data.</text>
</comment>